<dbReference type="EMBL" id="CM042883">
    <property type="protein sequence ID" value="KAI4372165.1"/>
    <property type="molecule type" value="Genomic_DNA"/>
</dbReference>
<keyword evidence="2" id="KW-1185">Reference proteome</keyword>
<accession>A0ACB9QZU1</accession>
<sequence length="125" mass="13467">MSAAREAATRARGATPAASSRSKSKKALAGKRLEPPSPSSQLGKYLGIPQPKRSETTMLLSQFIKLHTRKNPGIKKDGLNEEKLKMSWKVKTGSVSRRSSSCSCNSLAEPAEISFPLIHAVGTLF</sequence>
<comment type="caution">
    <text evidence="1">The sequence shown here is derived from an EMBL/GenBank/DDBJ whole genome shotgun (WGS) entry which is preliminary data.</text>
</comment>
<dbReference type="Proteomes" id="UP001057402">
    <property type="component" value="Chromosome 4"/>
</dbReference>
<evidence type="ECO:0000313" key="1">
    <source>
        <dbReference type="EMBL" id="KAI4372165.1"/>
    </source>
</evidence>
<protein>
    <submittedName>
        <fullName evidence="1">Uncharacterized protein</fullName>
    </submittedName>
</protein>
<reference evidence="2" key="1">
    <citation type="journal article" date="2023" name="Front. Plant Sci.">
        <title>Chromosomal-level genome assembly of Melastoma candidum provides insights into trichome evolution.</title>
        <authorList>
            <person name="Zhong Y."/>
            <person name="Wu W."/>
            <person name="Sun C."/>
            <person name="Zou P."/>
            <person name="Liu Y."/>
            <person name="Dai S."/>
            <person name="Zhou R."/>
        </authorList>
    </citation>
    <scope>NUCLEOTIDE SEQUENCE [LARGE SCALE GENOMIC DNA]</scope>
</reference>
<name>A0ACB9QZU1_9MYRT</name>
<organism evidence="1 2">
    <name type="scientific">Melastoma candidum</name>
    <dbReference type="NCBI Taxonomy" id="119954"/>
    <lineage>
        <taxon>Eukaryota</taxon>
        <taxon>Viridiplantae</taxon>
        <taxon>Streptophyta</taxon>
        <taxon>Embryophyta</taxon>
        <taxon>Tracheophyta</taxon>
        <taxon>Spermatophyta</taxon>
        <taxon>Magnoliopsida</taxon>
        <taxon>eudicotyledons</taxon>
        <taxon>Gunneridae</taxon>
        <taxon>Pentapetalae</taxon>
        <taxon>rosids</taxon>
        <taxon>malvids</taxon>
        <taxon>Myrtales</taxon>
        <taxon>Melastomataceae</taxon>
        <taxon>Melastomatoideae</taxon>
        <taxon>Melastomateae</taxon>
        <taxon>Melastoma</taxon>
    </lineage>
</organism>
<gene>
    <name evidence="1" type="ORF">MLD38_010435</name>
</gene>
<proteinExistence type="predicted"/>
<evidence type="ECO:0000313" key="2">
    <source>
        <dbReference type="Proteomes" id="UP001057402"/>
    </source>
</evidence>